<organism evidence="3 4">
    <name type="scientific">Morella rubra</name>
    <name type="common">Chinese bayberry</name>
    <dbReference type="NCBI Taxonomy" id="262757"/>
    <lineage>
        <taxon>Eukaryota</taxon>
        <taxon>Viridiplantae</taxon>
        <taxon>Streptophyta</taxon>
        <taxon>Embryophyta</taxon>
        <taxon>Tracheophyta</taxon>
        <taxon>Spermatophyta</taxon>
        <taxon>Magnoliopsida</taxon>
        <taxon>eudicotyledons</taxon>
        <taxon>Gunneridae</taxon>
        <taxon>Pentapetalae</taxon>
        <taxon>rosids</taxon>
        <taxon>fabids</taxon>
        <taxon>Fagales</taxon>
        <taxon>Myricaceae</taxon>
        <taxon>Morella</taxon>
    </lineage>
</organism>
<reference evidence="3 4" key="1">
    <citation type="journal article" date="2019" name="Plant Biotechnol. J.">
        <title>The red bayberry genome and genetic basis of sex determination.</title>
        <authorList>
            <person name="Jia H.M."/>
            <person name="Jia H.J."/>
            <person name="Cai Q.L."/>
            <person name="Wang Y."/>
            <person name="Zhao H.B."/>
            <person name="Yang W.F."/>
            <person name="Wang G.Y."/>
            <person name="Li Y.H."/>
            <person name="Zhan D.L."/>
            <person name="Shen Y.T."/>
            <person name="Niu Q.F."/>
            <person name="Chang L."/>
            <person name="Qiu J."/>
            <person name="Zhao L."/>
            <person name="Xie H.B."/>
            <person name="Fu W.Y."/>
            <person name="Jin J."/>
            <person name="Li X.W."/>
            <person name="Jiao Y."/>
            <person name="Zhou C.C."/>
            <person name="Tu T."/>
            <person name="Chai C.Y."/>
            <person name="Gao J.L."/>
            <person name="Fan L.J."/>
            <person name="van de Weg E."/>
            <person name="Wang J.Y."/>
            <person name="Gao Z.S."/>
        </authorList>
    </citation>
    <scope>NUCLEOTIDE SEQUENCE [LARGE SCALE GENOMIC DNA]</scope>
    <source>
        <tissue evidence="3">Leaves</tissue>
    </source>
</reference>
<dbReference type="Proteomes" id="UP000516437">
    <property type="component" value="Chromosome 8"/>
</dbReference>
<keyword evidence="4" id="KW-1185">Reference proteome</keyword>
<feature type="region of interest" description="Disordered" evidence="2">
    <location>
        <begin position="311"/>
        <end position="540"/>
    </location>
</feature>
<feature type="compositionally biased region" description="Basic and acidic residues" evidence="2">
    <location>
        <begin position="448"/>
        <end position="467"/>
    </location>
</feature>
<dbReference type="InterPro" id="IPR004882">
    <property type="entry name" value="Luc7-rel"/>
</dbReference>
<proteinExistence type="inferred from homology"/>
<dbReference type="PANTHER" id="PTHR12375">
    <property type="entry name" value="RNA-BINDING PROTEIN LUC7-RELATED"/>
    <property type="match status" value="1"/>
</dbReference>
<protein>
    <submittedName>
        <fullName evidence="3">Putative RNA-binding protein Luc7-like 1</fullName>
    </submittedName>
</protein>
<dbReference type="GO" id="GO:0005685">
    <property type="term" value="C:U1 snRNP"/>
    <property type="evidence" value="ECO:0007669"/>
    <property type="project" value="InterPro"/>
</dbReference>
<comment type="caution">
    <text evidence="3">The sequence shown here is derived from an EMBL/GenBank/DDBJ whole genome shotgun (WGS) entry which is preliminary data.</text>
</comment>
<sequence>MDAIRKQLDVLMGANRNGDVREVNRKFFDRDVCRLYLVGLCPHELFQLTKMDMGPCPKVHSLQLRKEYEEAKAKAVDNYDRDLEDVIDRLILECDRKITRALRRLEAEDAKAAIAISVSEVTQTPEVLELSKQIKEKLKEADQYDLEGKTDFKIRALEVVEELRTKRADKQSMLLLDAFNKDRASLPQPLPNPPPLAPLPVVAPDPRTQEMINEKLKKAEDLGEQGLVEEAQKALEEAEALKKLPARQEPALDSSKYTAADVRITDQKLRVCDICGAFLSVYDSDRRLADHFGGKLHLGYMQIREKLAELQEEKEKSRKVDREDRRSKEQSKDRERESSRDQERGDSRDRGRDYDGRSRDRDRHHDRERGYDRERDRDSDRSRNYDSRSRRRSRSRSKERSRDYDRHRGKHEEKKQYEKHRLYLPTSGISNEWQVGRLPENTTHHTINKTEDAKNKQYVVDPEHDLEPDPGPARTEDPLEQQGQHEEDVQSDGLHCIEPDVSAQTRVPDHPQVEGKEGHERGVGDGPVEGEEREERIEEGAQRWVLVEEEAAVLERVEEGESVSHR</sequence>
<feature type="compositionally biased region" description="Basic and acidic residues" evidence="2">
    <location>
        <begin position="507"/>
        <end position="523"/>
    </location>
</feature>
<evidence type="ECO:0000313" key="4">
    <source>
        <dbReference type="Proteomes" id="UP000516437"/>
    </source>
</evidence>
<evidence type="ECO:0000256" key="2">
    <source>
        <dbReference type="SAM" id="MobiDB-lite"/>
    </source>
</evidence>
<dbReference type="OrthoDB" id="153872at2759"/>
<comment type="similarity">
    <text evidence="1">Belongs to the Luc7 family.</text>
</comment>
<dbReference type="EMBL" id="RXIC02000026">
    <property type="protein sequence ID" value="KAB1203409.1"/>
    <property type="molecule type" value="Genomic_DNA"/>
</dbReference>
<name>A0A6A1USP1_9ROSI</name>
<dbReference type="AlphaFoldDB" id="A0A6A1USP1"/>
<dbReference type="GO" id="GO:0003729">
    <property type="term" value="F:mRNA binding"/>
    <property type="evidence" value="ECO:0007669"/>
    <property type="project" value="InterPro"/>
</dbReference>
<evidence type="ECO:0000256" key="1">
    <source>
        <dbReference type="ARBA" id="ARBA00005655"/>
    </source>
</evidence>
<feature type="compositionally biased region" description="Basic and acidic residues" evidence="2">
    <location>
        <begin position="396"/>
        <end position="421"/>
    </location>
</feature>
<dbReference type="GO" id="GO:0006376">
    <property type="term" value="P:mRNA splice site recognition"/>
    <property type="evidence" value="ECO:0007669"/>
    <property type="project" value="InterPro"/>
</dbReference>
<gene>
    <name evidence="3" type="ORF">CJ030_MR8G000558</name>
</gene>
<evidence type="ECO:0000313" key="3">
    <source>
        <dbReference type="EMBL" id="KAB1203409.1"/>
    </source>
</evidence>
<dbReference type="Pfam" id="PF03194">
    <property type="entry name" value="LUC7"/>
    <property type="match status" value="2"/>
</dbReference>
<accession>A0A6A1USP1</accession>
<feature type="compositionally biased region" description="Basic and acidic residues" evidence="2">
    <location>
        <begin position="311"/>
        <end position="388"/>
    </location>
</feature>